<dbReference type="InterPro" id="IPR002347">
    <property type="entry name" value="SDR_fam"/>
</dbReference>
<dbReference type="PRINTS" id="PR00081">
    <property type="entry name" value="GDHRDH"/>
</dbReference>
<evidence type="ECO:0000313" key="2">
    <source>
        <dbReference type="EMBL" id="TVY81173.1"/>
    </source>
</evidence>
<dbReference type="EMBL" id="QGMK01000532">
    <property type="protein sequence ID" value="TVY81173.1"/>
    <property type="molecule type" value="Genomic_DNA"/>
</dbReference>
<sequence>MGLLDFLYSQLMFTPTYPTSSCEGQTIIVTGSNSGLGKEAARHFARLGSSKIILAVRDIKAGDAAKQDIETTTKCNPAILEVWPLDLASYKSVRVFASRASQLPRIDTLVSNAGISTNKWELIQGYECTIAINVISTFYLAMLMLSKLKSSAKEFGIQTHITVVSSEREDNTFEALNIQSTGTFPERYPTSKLLEVLVVRQVAPHLEGSGVILNVLSPGLCHSALAREGNRFLTIMKFLFARTSEMGSRTLVSAATAGPESNGRYVHNGKVDDAALSSFVVSEDGEKASQKVWKELETILESIQPGITESL</sequence>
<dbReference type="Pfam" id="PF00106">
    <property type="entry name" value="adh_short"/>
    <property type="match status" value="1"/>
</dbReference>
<keyword evidence="1" id="KW-0560">Oxidoreductase</keyword>
<proteinExistence type="predicted"/>
<dbReference type="PANTHER" id="PTHR43157">
    <property type="entry name" value="PHOSPHATIDYLINOSITOL-GLYCAN BIOSYNTHESIS CLASS F PROTEIN-RELATED"/>
    <property type="match status" value="1"/>
</dbReference>
<organism evidence="2 3">
    <name type="scientific">Lachnellula suecica</name>
    <dbReference type="NCBI Taxonomy" id="602035"/>
    <lineage>
        <taxon>Eukaryota</taxon>
        <taxon>Fungi</taxon>
        <taxon>Dikarya</taxon>
        <taxon>Ascomycota</taxon>
        <taxon>Pezizomycotina</taxon>
        <taxon>Leotiomycetes</taxon>
        <taxon>Helotiales</taxon>
        <taxon>Lachnaceae</taxon>
        <taxon>Lachnellula</taxon>
    </lineage>
</organism>
<protein>
    <submittedName>
        <fullName evidence="2">Short chain dehydrogenase sol3</fullName>
    </submittedName>
</protein>
<name>A0A8T9CE83_9HELO</name>
<dbReference type="PANTHER" id="PTHR43157:SF31">
    <property type="entry name" value="PHOSPHATIDYLINOSITOL-GLYCAN BIOSYNTHESIS CLASS F PROTEIN"/>
    <property type="match status" value="1"/>
</dbReference>
<gene>
    <name evidence="2" type="primary">sol3_3</name>
    <name evidence="2" type="ORF">LSUE1_G007056</name>
</gene>
<dbReference type="Proteomes" id="UP000469558">
    <property type="component" value="Unassembled WGS sequence"/>
</dbReference>
<evidence type="ECO:0000313" key="3">
    <source>
        <dbReference type="Proteomes" id="UP000469558"/>
    </source>
</evidence>
<keyword evidence="3" id="KW-1185">Reference proteome</keyword>
<dbReference type="InterPro" id="IPR036291">
    <property type="entry name" value="NAD(P)-bd_dom_sf"/>
</dbReference>
<dbReference type="OrthoDB" id="542013at2759"/>
<comment type="caution">
    <text evidence="2">The sequence shown here is derived from an EMBL/GenBank/DDBJ whole genome shotgun (WGS) entry which is preliminary data.</text>
</comment>
<dbReference type="Gene3D" id="3.40.50.720">
    <property type="entry name" value="NAD(P)-binding Rossmann-like Domain"/>
    <property type="match status" value="1"/>
</dbReference>
<accession>A0A8T9CE83</accession>
<evidence type="ECO:0000256" key="1">
    <source>
        <dbReference type="ARBA" id="ARBA00023002"/>
    </source>
</evidence>
<dbReference type="AlphaFoldDB" id="A0A8T9CE83"/>
<dbReference type="SUPFAM" id="SSF51735">
    <property type="entry name" value="NAD(P)-binding Rossmann-fold domains"/>
    <property type="match status" value="1"/>
</dbReference>
<dbReference type="GO" id="GO:0016491">
    <property type="term" value="F:oxidoreductase activity"/>
    <property type="evidence" value="ECO:0007669"/>
    <property type="project" value="UniProtKB-KW"/>
</dbReference>
<reference evidence="2 3" key="1">
    <citation type="submission" date="2018-05" db="EMBL/GenBank/DDBJ databases">
        <title>Genome sequencing and assembly of the regulated plant pathogen Lachnellula willkommii and related sister species for the development of diagnostic species identification markers.</title>
        <authorList>
            <person name="Giroux E."/>
            <person name="Bilodeau G."/>
        </authorList>
    </citation>
    <scope>NUCLEOTIDE SEQUENCE [LARGE SCALE GENOMIC DNA]</scope>
    <source>
        <strain evidence="2 3">CBS 268.59</strain>
    </source>
</reference>